<feature type="domain" description="Rhodanese" evidence="1">
    <location>
        <begin position="30"/>
        <end position="119"/>
    </location>
</feature>
<accession>A0A951PH15</accession>
<dbReference type="SUPFAM" id="SSF52821">
    <property type="entry name" value="Rhodanese/Cell cycle control phosphatase"/>
    <property type="match status" value="1"/>
</dbReference>
<name>A0A951PH15_9CYAN</name>
<protein>
    <submittedName>
        <fullName evidence="2">Rhodanese-like domain-containing protein</fullName>
    </submittedName>
</protein>
<reference evidence="2" key="1">
    <citation type="submission" date="2021-05" db="EMBL/GenBank/DDBJ databases">
        <authorList>
            <person name="Pietrasiak N."/>
            <person name="Ward R."/>
            <person name="Stajich J.E."/>
            <person name="Kurbessoian T."/>
        </authorList>
    </citation>
    <scope>NUCLEOTIDE SEQUENCE</scope>
    <source>
        <strain evidence="2">CPER-KK1</strain>
    </source>
</reference>
<dbReference type="Pfam" id="PF00581">
    <property type="entry name" value="Rhodanese"/>
    <property type="match status" value="1"/>
</dbReference>
<comment type="caution">
    <text evidence="2">The sequence shown here is derived from an EMBL/GenBank/DDBJ whole genome shotgun (WGS) entry which is preliminary data.</text>
</comment>
<reference evidence="2" key="2">
    <citation type="journal article" date="2022" name="Microbiol. Resour. Announc.">
        <title>Metagenome Sequencing to Explore Phylogenomics of Terrestrial Cyanobacteria.</title>
        <authorList>
            <person name="Ward R.D."/>
            <person name="Stajich J.E."/>
            <person name="Johansen J.R."/>
            <person name="Huntemann M."/>
            <person name="Clum A."/>
            <person name="Foster B."/>
            <person name="Foster B."/>
            <person name="Roux S."/>
            <person name="Palaniappan K."/>
            <person name="Varghese N."/>
            <person name="Mukherjee S."/>
            <person name="Reddy T.B.K."/>
            <person name="Daum C."/>
            <person name="Copeland A."/>
            <person name="Chen I.A."/>
            <person name="Ivanova N.N."/>
            <person name="Kyrpides N.C."/>
            <person name="Shapiro N."/>
            <person name="Eloe-Fadrosh E.A."/>
            <person name="Pietrasiak N."/>
        </authorList>
    </citation>
    <scope>NUCLEOTIDE SEQUENCE</scope>
    <source>
        <strain evidence="2">CPER-KK1</strain>
    </source>
</reference>
<dbReference type="InterPro" id="IPR050229">
    <property type="entry name" value="GlpE_sulfurtransferase"/>
</dbReference>
<dbReference type="CDD" id="cd00158">
    <property type="entry name" value="RHOD"/>
    <property type="match status" value="1"/>
</dbReference>
<gene>
    <name evidence="2" type="ORF">KME25_02780</name>
</gene>
<dbReference type="InterPro" id="IPR001763">
    <property type="entry name" value="Rhodanese-like_dom"/>
</dbReference>
<dbReference type="InterPro" id="IPR036873">
    <property type="entry name" value="Rhodanese-like_dom_sf"/>
</dbReference>
<sequence>MANFFDIVPTFRPLQTQSRVFDLKARLDWGEPALTIIDVRDRGEFNISHIMGAVPMPLNEPTNRVLNKLELDRDIYIYGETDEETAAAAARLRAAGYQNVSEIRGGLAAWKAVGYPVEAHPATVTLENS</sequence>
<dbReference type="PROSITE" id="PS50206">
    <property type="entry name" value="RHODANESE_3"/>
    <property type="match status" value="1"/>
</dbReference>
<dbReference type="PANTHER" id="PTHR43031">
    <property type="entry name" value="FAD-DEPENDENT OXIDOREDUCTASE"/>
    <property type="match status" value="1"/>
</dbReference>
<dbReference type="AlphaFoldDB" id="A0A951PH15"/>
<evidence type="ECO:0000313" key="2">
    <source>
        <dbReference type="EMBL" id="MBW4543363.1"/>
    </source>
</evidence>
<dbReference type="SMART" id="SM00450">
    <property type="entry name" value="RHOD"/>
    <property type="match status" value="1"/>
</dbReference>
<organism evidence="2 3">
    <name type="scientific">Symplocastrum torsivum CPER-KK1</name>
    <dbReference type="NCBI Taxonomy" id="450513"/>
    <lineage>
        <taxon>Bacteria</taxon>
        <taxon>Bacillati</taxon>
        <taxon>Cyanobacteriota</taxon>
        <taxon>Cyanophyceae</taxon>
        <taxon>Oscillatoriophycideae</taxon>
        <taxon>Oscillatoriales</taxon>
        <taxon>Microcoleaceae</taxon>
        <taxon>Symplocastrum</taxon>
    </lineage>
</organism>
<dbReference type="Gene3D" id="3.40.250.10">
    <property type="entry name" value="Rhodanese-like domain"/>
    <property type="match status" value="1"/>
</dbReference>
<dbReference type="PANTHER" id="PTHR43031:SF1">
    <property type="entry name" value="PYRIDINE NUCLEOTIDE-DISULPHIDE OXIDOREDUCTASE"/>
    <property type="match status" value="1"/>
</dbReference>
<dbReference type="Proteomes" id="UP000753908">
    <property type="component" value="Unassembled WGS sequence"/>
</dbReference>
<evidence type="ECO:0000313" key="3">
    <source>
        <dbReference type="Proteomes" id="UP000753908"/>
    </source>
</evidence>
<proteinExistence type="predicted"/>
<dbReference type="EMBL" id="JAHHIF010000003">
    <property type="protein sequence ID" value="MBW4543363.1"/>
    <property type="molecule type" value="Genomic_DNA"/>
</dbReference>
<evidence type="ECO:0000259" key="1">
    <source>
        <dbReference type="PROSITE" id="PS50206"/>
    </source>
</evidence>